<dbReference type="EMBL" id="MSZS01000001">
    <property type="protein sequence ID" value="PKX98848.1"/>
    <property type="molecule type" value="Genomic_DNA"/>
</dbReference>
<dbReference type="VEuPathDB" id="FungiDB:P174DRAFT_31047"/>
<gene>
    <name evidence="1" type="ORF">P174DRAFT_31047</name>
</gene>
<evidence type="ECO:0000313" key="1">
    <source>
        <dbReference type="EMBL" id="PKX98848.1"/>
    </source>
</evidence>
<dbReference type="RefSeq" id="XP_024687443.1">
    <property type="nucleotide sequence ID" value="XM_024821646.1"/>
</dbReference>
<dbReference type="Proteomes" id="UP000234474">
    <property type="component" value="Unassembled WGS sequence"/>
</dbReference>
<accession>A0A2I1CMJ2</accession>
<protein>
    <submittedName>
        <fullName evidence="1">Uncharacterized protein</fullName>
    </submittedName>
</protein>
<dbReference type="STRING" id="1392255.A0A2I1CMJ2"/>
<evidence type="ECO:0000313" key="2">
    <source>
        <dbReference type="Proteomes" id="UP000234474"/>
    </source>
</evidence>
<keyword evidence="2" id="KW-1185">Reference proteome</keyword>
<proteinExistence type="predicted"/>
<sequence length="167" mass="18258">MSQPALSSAVLRLSRRQNMPGVAIVRFTSSRASNSACRLSAPFSSCSTTIPRSISSSLIPSTANALFRIPSTRRSLNYRPRCAFSASTARAGAKVVQNPRMDDEGNTLMINISPRAAEVCWITFLKLWLCPFPEIVHQTMKGTICRGILGIYITALYREVKSCVTGV</sequence>
<comment type="caution">
    <text evidence="1">The sequence shown here is derived from an EMBL/GenBank/DDBJ whole genome shotgun (WGS) entry which is preliminary data.</text>
</comment>
<dbReference type="AlphaFoldDB" id="A0A2I1CMJ2"/>
<dbReference type="GeneID" id="36528972"/>
<dbReference type="OrthoDB" id="1938621at2759"/>
<name>A0A2I1CMJ2_ASPN1</name>
<organism evidence="1 2">
    <name type="scientific">Aspergillus novofumigatus (strain IBT 16806)</name>
    <dbReference type="NCBI Taxonomy" id="1392255"/>
    <lineage>
        <taxon>Eukaryota</taxon>
        <taxon>Fungi</taxon>
        <taxon>Dikarya</taxon>
        <taxon>Ascomycota</taxon>
        <taxon>Pezizomycotina</taxon>
        <taxon>Eurotiomycetes</taxon>
        <taxon>Eurotiomycetidae</taxon>
        <taxon>Eurotiales</taxon>
        <taxon>Aspergillaceae</taxon>
        <taxon>Aspergillus</taxon>
        <taxon>Aspergillus subgen. Fumigati</taxon>
    </lineage>
</organism>
<reference evidence="2" key="1">
    <citation type="journal article" date="2018" name="Proc. Natl. Acad. Sci. U.S.A.">
        <title>Linking secondary metabolites to gene clusters through genome sequencing of six diverse Aspergillus species.</title>
        <authorList>
            <person name="Kaerboelling I."/>
            <person name="Vesth T.C."/>
            <person name="Frisvad J.C."/>
            <person name="Nybo J.L."/>
            <person name="Theobald S."/>
            <person name="Kuo A."/>
            <person name="Bowyer P."/>
            <person name="Matsuda Y."/>
            <person name="Mondo S."/>
            <person name="Lyhne E.K."/>
            <person name="Kogle M.E."/>
            <person name="Clum A."/>
            <person name="Lipzen A."/>
            <person name="Salamov A."/>
            <person name="Ngan C.Y."/>
            <person name="Daum C."/>
            <person name="Chiniquy J."/>
            <person name="Barry K."/>
            <person name="LaButti K."/>
            <person name="Haridas S."/>
            <person name="Simmons B.A."/>
            <person name="Magnuson J.K."/>
            <person name="Mortensen U.H."/>
            <person name="Larsen T.O."/>
            <person name="Grigoriev I.V."/>
            <person name="Baker S.E."/>
            <person name="Andersen M.R."/>
        </authorList>
    </citation>
    <scope>NUCLEOTIDE SEQUENCE [LARGE SCALE GENOMIC DNA]</scope>
    <source>
        <strain evidence="2">IBT 16806</strain>
    </source>
</reference>